<keyword evidence="2" id="KW-1185">Reference proteome</keyword>
<dbReference type="EMBL" id="JAJTTC010000001">
    <property type="protein sequence ID" value="MCF0060121.1"/>
    <property type="molecule type" value="Genomic_DNA"/>
</dbReference>
<dbReference type="Proteomes" id="UP001139000">
    <property type="component" value="Unassembled WGS sequence"/>
</dbReference>
<gene>
    <name evidence="1" type="ORF">LXM26_01345</name>
</gene>
<comment type="caution">
    <text evidence="1">The sequence shown here is derived from an EMBL/GenBank/DDBJ whole genome shotgun (WGS) entry which is preliminary data.</text>
</comment>
<evidence type="ECO:0000313" key="2">
    <source>
        <dbReference type="Proteomes" id="UP001139000"/>
    </source>
</evidence>
<proteinExistence type="predicted"/>
<dbReference type="AlphaFoldDB" id="A0A9X1PGF2"/>
<protein>
    <recommendedName>
        <fullName evidence="3">DUF3168 domain-containing protein</fullName>
    </recommendedName>
</protein>
<sequence>MIEKAIIQLLLQSLPLKAIVDTRIYPNIIKRAVYPAVFVAANRMNKVDCDADMGLKTGVVEIGVMGADYLKCLNAIIAIREKLDEYSGMVGNVGITFLNGEEAPDGYDENTEVHLKSIEFQAYARIKSST</sequence>
<organism evidence="1 2">
    <name type="scientific">Dyadobacter chenwenxiniae</name>
    <dbReference type="NCBI Taxonomy" id="2906456"/>
    <lineage>
        <taxon>Bacteria</taxon>
        <taxon>Pseudomonadati</taxon>
        <taxon>Bacteroidota</taxon>
        <taxon>Cytophagia</taxon>
        <taxon>Cytophagales</taxon>
        <taxon>Spirosomataceae</taxon>
        <taxon>Dyadobacter</taxon>
    </lineage>
</organism>
<dbReference type="RefSeq" id="WP_234652644.1">
    <property type="nucleotide sequence ID" value="NZ_CP094997.1"/>
</dbReference>
<evidence type="ECO:0000313" key="1">
    <source>
        <dbReference type="EMBL" id="MCF0060121.1"/>
    </source>
</evidence>
<accession>A0A9X1PGF2</accession>
<reference evidence="1" key="1">
    <citation type="submission" date="2021-12" db="EMBL/GenBank/DDBJ databases">
        <title>Novel species in genus Dyadobacter.</title>
        <authorList>
            <person name="Ma C."/>
        </authorList>
    </citation>
    <scope>NUCLEOTIDE SEQUENCE</scope>
    <source>
        <strain evidence="1">LJ419</strain>
    </source>
</reference>
<name>A0A9X1PGF2_9BACT</name>
<evidence type="ECO:0008006" key="3">
    <source>
        <dbReference type="Google" id="ProtNLM"/>
    </source>
</evidence>